<evidence type="ECO:0000313" key="2">
    <source>
        <dbReference type="EMBL" id="JAH69324.1"/>
    </source>
</evidence>
<reference evidence="2" key="2">
    <citation type="journal article" date="2015" name="Fish Shellfish Immunol.">
        <title>Early steps in the European eel (Anguilla anguilla)-Vibrio vulnificus interaction in the gills: Role of the RtxA13 toxin.</title>
        <authorList>
            <person name="Callol A."/>
            <person name="Pajuelo D."/>
            <person name="Ebbesson L."/>
            <person name="Teles M."/>
            <person name="MacKenzie S."/>
            <person name="Amaro C."/>
        </authorList>
    </citation>
    <scope>NUCLEOTIDE SEQUENCE</scope>
</reference>
<dbReference type="EMBL" id="GBXM01039253">
    <property type="protein sequence ID" value="JAH69324.1"/>
    <property type="molecule type" value="Transcribed_RNA"/>
</dbReference>
<name>A0A0E9UTZ5_ANGAN</name>
<feature type="chain" id="PRO_5002433740" evidence="1">
    <location>
        <begin position="19"/>
        <end position="68"/>
    </location>
</feature>
<keyword evidence="1" id="KW-0732">Signal</keyword>
<organism evidence="2">
    <name type="scientific">Anguilla anguilla</name>
    <name type="common">European freshwater eel</name>
    <name type="synonym">Muraena anguilla</name>
    <dbReference type="NCBI Taxonomy" id="7936"/>
    <lineage>
        <taxon>Eukaryota</taxon>
        <taxon>Metazoa</taxon>
        <taxon>Chordata</taxon>
        <taxon>Craniata</taxon>
        <taxon>Vertebrata</taxon>
        <taxon>Euteleostomi</taxon>
        <taxon>Actinopterygii</taxon>
        <taxon>Neopterygii</taxon>
        <taxon>Teleostei</taxon>
        <taxon>Anguilliformes</taxon>
        <taxon>Anguillidae</taxon>
        <taxon>Anguilla</taxon>
    </lineage>
</organism>
<feature type="signal peptide" evidence="1">
    <location>
        <begin position="1"/>
        <end position="18"/>
    </location>
</feature>
<accession>A0A0E9UTZ5</accession>
<dbReference type="AlphaFoldDB" id="A0A0E9UTZ5"/>
<protein>
    <submittedName>
        <fullName evidence="2">Uncharacterized protein</fullName>
    </submittedName>
</protein>
<reference evidence="2" key="1">
    <citation type="submission" date="2014-11" db="EMBL/GenBank/DDBJ databases">
        <authorList>
            <person name="Amaro Gonzalez C."/>
        </authorList>
    </citation>
    <scope>NUCLEOTIDE SEQUENCE</scope>
</reference>
<proteinExistence type="predicted"/>
<sequence>MTWHTHFYISFMLNVCWLCEKFSHRHQWQRVQLMSAELKELREQMGPHQVSQSFLQNPILNSIIYPGT</sequence>
<evidence type="ECO:0000256" key="1">
    <source>
        <dbReference type="SAM" id="SignalP"/>
    </source>
</evidence>